<gene>
    <name evidence="1" type="ORF">SAMN05445850_3091</name>
</gene>
<sequence>MPRHYSTTDMIKKLSGLLGTKDLTEWEQGFVRQLDAIRSAGRVTSLTDKQVERLDELHAKHFA</sequence>
<accession>A0A1H1GUQ1</accession>
<dbReference type="RefSeq" id="WP_090804383.1">
    <property type="nucleotide sequence ID" value="NZ_FNKX01000001.1"/>
</dbReference>
<dbReference type="STRING" id="157910.SAMN05445850_3091"/>
<name>A0A1H1GUQ1_9BURK</name>
<proteinExistence type="predicted"/>
<protein>
    <submittedName>
        <fullName evidence="1">Uncharacterized protein</fullName>
    </submittedName>
</protein>
<dbReference type="EMBL" id="FNKX01000001">
    <property type="protein sequence ID" value="SDR16783.1"/>
    <property type="molecule type" value="Genomic_DNA"/>
</dbReference>
<evidence type="ECO:0000313" key="2">
    <source>
        <dbReference type="Proteomes" id="UP000199365"/>
    </source>
</evidence>
<organism evidence="1 2">
    <name type="scientific">Paraburkholderia tuberum</name>
    <dbReference type="NCBI Taxonomy" id="157910"/>
    <lineage>
        <taxon>Bacteria</taxon>
        <taxon>Pseudomonadati</taxon>
        <taxon>Pseudomonadota</taxon>
        <taxon>Betaproteobacteria</taxon>
        <taxon>Burkholderiales</taxon>
        <taxon>Burkholderiaceae</taxon>
        <taxon>Paraburkholderia</taxon>
    </lineage>
</organism>
<reference evidence="2" key="1">
    <citation type="submission" date="2016-10" db="EMBL/GenBank/DDBJ databases">
        <authorList>
            <person name="Varghese N."/>
            <person name="Submissions S."/>
        </authorList>
    </citation>
    <scope>NUCLEOTIDE SEQUENCE [LARGE SCALE GENOMIC DNA]</scope>
    <source>
        <strain evidence="2">DUS833</strain>
    </source>
</reference>
<dbReference type="AlphaFoldDB" id="A0A1H1GUQ1"/>
<keyword evidence="2" id="KW-1185">Reference proteome</keyword>
<evidence type="ECO:0000313" key="1">
    <source>
        <dbReference type="EMBL" id="SDR16783.1"/>
    </source>
</evidence>
<dbReference type="Proteomes" id="UP000199365">
    <property type="component" value="Unassembled WGS sequence"/>
</dbReference>